<protein>
    <recommendedName>
        <fullName evidence="3">Septin-type G domain-containing protein</fullName>
    </recommendedName>
</protein>
<feature type="coiled-coil region" evidence="2">
    <location>
        <begin position="278"/>
        <end position="312"/>
    </location>
</feature>
<dbReference type="SUPFAM" id="SSF52540">
    <property type="entry name" value="P-loop containing nucleoside triphosphate hydrolases"/>
    <property type="match status" value="1"/>
</dbReference>
<evidence type="ECO:0000313" key="5">
    <source>
        <dbReference type="Proteomes" id="UP001345963"/>
    </source>
</evidence>
<dbReference type="Proteomes" id="UP001345963">
    <property type="component" value="Unassembled WGS sequence"/>
</dbReference>
<comment type="caution">
    <text evidence="4">The sequence shown here is derived from an EMBL/GenBank/DDBJ whole genome shotgun (WGS) entry which is preliminary data.</text>
</comment>
<organism evidence="4 5">
    <name type="scientific">Ataeniobius toweri</name>
    <dbReference type="NCBI Taxonomy" id="208326"/>
    <lineage>
        <taxon>Eukaryota</taxon>
        <taxon>Metazoa</taxon>
        <taxon>Chordata</taxon>
        <taxon>Craniata</taxon>
        <taxon>Vertebrata</taxon>
        <taxon>Euteleostomi</taxon>
        <taxon>Actinopterygii</taxon>
        <taxon>Neopterygii</taxon>
        <taxon>Teleostei</taxon>
        <taxon>Neoteleostei</taxon>
        <taxon>Acanthomorphata</taxon>
        <taxon>Ovalentaria</taxon>
        <taxon>Atherinomorphae</taxon>
        <taxon>Cyprinodontiformes</taxon>
        <taxon>Goodeidae</taxon>
        <taxon>Ataeniobius</taxon>
    </lineage>
</organism>
<feature type="coiled-coil region" evidence="2">
    <location>
        <begin position="415"/>
        <end position="442"/>
    </location>
</feature>
<dbReference type="PANTHER" id="PTHR32046">
    <property type="entry name" value="G DOMAIN-CONTAINING PROTEIN"/>
    <property type="match status" value="1"/>
</dbReference>
<feature type="domain" description="Septin-type G" evidence="3">
    <location>
        <begin position="43"/>
        <end position="118"/>
    </location>
</feature>
<dbReference type="InterPro" id="IPR027417">
    <property type="entry name" value="P-loop_NTPase"/>
</dbReference>
<keyword evidence="1" id="KW-0342">GTP-binding</keyword>
<dbReference type="Gene3D" id="3.40.50.300">
    <property type="entry name" value="P-loop containing nucleotide triphosphate hydrolases"/>
    <property type="match status" value="1"/>
</dbReference>
<reference evidence="4 5" key="1">
    <citation type="submission" date="2021-07" db="EMBL/GenBank/DDBJ databases">
        <authorList>
            <person name="Palmer J.M."/>
        </authorList>
    </citation>
    <scope>NUCLEOTIDE SEQUENCE [LARGE SCALE GENOMIC DNA]</scope>
    <source>
        <strain evidence="4 5">AT_MEX2019</strain>
        <tissue evidence="4">Muscle</tissue>
    </source>
</reference>
<evidence type="ECO:0000256" key="2">
    <source>
        <dbReference type="SAM" id="Coils"/>
    </source>
</evidence>
<gene>
    <name evidence="4" type="ORF">ATANTOWER_032858</name>
</gene>
<sequence length="528" mass="60065">MDTTVLKDSGCPAVCHQKTNKEMFGTLTRVSVGKKQLNKPNKTILLVGETGAGKTTLVNALFNYSMGVKWQDKVWYQIVEEGEQGPTSDVIVYEIFGSECKTLPYSLTVIDTPGVGDTRGIERDVIISQRLFDLFRSEDGVQKIHAVGVVIKATDTKISEGLSYVFDSVMSLFGKDMEKNTVALITHSDGTKTEIALQALECGRSRFVKNKKNQALHFMFNNCQNAPLTEETGADLKEAWRVTESGMSQFASFLEKTSPQQLQAMFGWNSRIRLSAYIQNLQEKIQLNELKMKEITQIEEALKKNKKDTEKDEKFPVNVDEVYKVREPIDSEISFLKSAVCCTVCEENCHYPGCTMAFYPQHCEVMKYGRCTVCVKKCHTSAHVKDNWRYVTKTREVKRTQEESKQRYKSNNSDIKKNITILEILEKEMETLTQEKLQLIEDAYQQAVKLEQCVLNVYSVSTYISLDFLIEKMKEKRDQEKVQKLEEIKSTFQQLNEGAKAVLQFKSLSGLRAICLTFLCPSSPRVLT</sequence>
<keyword evidence="5" id="KW-1185">Reference proteome</keyword>
<dbReference type="Pfam" id="PF00735">
    <property type="entry name" value="Septin"/>
    <property type="match status" value="1"/>
</dbReference>
<dbReference type="PANTHER" id="PTHR32046:SF11">
    <property type="entry name" value="IMMUNE-ASSOCIATED NUCLEOTIDE-BINDING PROTEIN 10-LIKE"/>
    <property type="match status" value="1"/>
</dbReference>
<keyword evidence="1" id="KW-0547">Nucleotide-binding</keyword>
<comment type="similarity">
    <text evidence="1">Belongs to the TRAFAC class TrmE-Era-EngA-EngB-Septin-like GTPase superfamily. Septin GTPase family.</text>
</comment>
<dbReference type="InterPro" id="IPR025662">
    <property type="entry name" value="Sigma_54_int_dom_ATP-bd_1"/>
</dbReference>
<proteinExistence type="inferred from homology"/>
<keyword evidence="2" id="KW-0175">Coiled coil</keyword>
<evidence type="ECO:0000259" key="3">
    <source>
        <dbReference type="Pfam" id="PF00735"/>
    </source>
</evidence>
<dbReference type="PROSITE" id="PS00675">
    <property type="entry name" value="SIGMA54_INTERACT_1"/>
    <property type="match status" value="1"/>
</dbReference>
<dbReference type="InterPro" id="IPR030379">
    <property type="entry name" value="G_SEPTIN_dom"/>
</dbReference>
<evidence type="ECO:0000256" key="1">
    <source>
        <dbReference type="RuleBase" id="RU004560"/>
    </source>
</evidence>
<dbReference type="EMBL" id="JAHUTI010089501">
    <property type="protein sequence ID" value="MED6261027.1"/>
    <property type="molecule type" value="Genomic_DNA"/>
</dbReference>
<accession>A0ABU7CDM1</accession>
<evidence type="ECO:0000313" key="4">
    <source>
        <dbReference type="EMBL" id="MED6261027.1"/>
    </source>
</evidence>
<name>A0ABU7CDM1_9TELE</name>